<dbReference type="Proteomes" id="UP000253507">
    <property type="component" value="Unassembled WGS sequence"/>
</dbReference>
<accession>A0A367E658</accession>
<gene>
    <name evidence="2" type="ORF">DQ392_32375</name>
</gene>
<comment type="caution">
    <text evidence="2">The sequence shown here is derived from an EMBL/GenBank/DDBJ whole genome shotgun (WGS) entry which is preliminary data.</text>
</comment>
<evidence type="ECO:0000313" key="2">
    <source>
        <dbReference type="EMBL" id="RCG13538.1"/>
    </source>
</evidence>
<keyword evidence="3" id="KW-1185">Reference proteome</keyword>
<sequence length="66" mass="6630">MAVCATRARGRSASRTLAVPTSAAARSPAPATQTSVTTSVLTVSWTPEAGSPTSSVPPSTGTDRTR</sequence>
<evidence type="ECO:0000313" key="3">
    <source>
        <dbReference type="Proteomes" id="UP000253507"/>
    </source>
</evidence>
<organism evidence="2 3">
    <name type="scientific">Streptomyces reniochalinae</name>
    <dbReference type="NCBI Taxonomy" id="2250578"/>
    <lineage>
        <taxon>Bacteria</taxon>
        <taxon>Bacillati</taxon>
        <taxon>Actinomycetota</taxon>
        <taxon>Actinomycetes</taxon>
        <taxon>Kitasatosporales</taxon>
        <taxon>Streptomycetaceae</taxon>
        <taxon>Streptomyces</taxon>
    </lineage>
</organism>
<reference evidence="2 3" key="1">
    <citation type="submission" date="2018-06" db="EMBL/GenBank/DDBJ databases">
        <title>Streptomyces reniochalinae sp. nov. and Streptomyces diacarnus sp. nov. from marine sponges.</title>
        <authorList>
            <person name="Li L."/>
        </authorList>
    </citation>
    <scope>NUCLEOTIDE SEQUENCE [LARGE SCALE GENOMIC DNA]</scope>
    <source>
        <strain evidence="2 3">LHW50302</strain>
    </source>
</reference>
<protein>
    <submittedName>
        <fullName evidence="2">Uncharacterized protein</fullName>
    </submittedName>
</protein>
<dbReference type="EMBL" id="QOIM01000054">
    <property type="protein sequence ID" value="RCG13538.1"/>
    <property type="molecule type" value="Genomic_DNA"/>
</dbReference>
<evidence type="ECO:0000256" key="1">
    <source>
        <dbReference type="SAM" id="MobiDB-lite"/>
    </source>
</evidence>
<feature type="region of interest" description="Disordered" evidence="1">
    <location>
        <begin position="1"/>
        <end position="66"/>
    </location>
</feature>
<name>A0A367E658_9ACTN</name>
<dbReference type="AlphaFoldDB" id="A0A367E658"/>
<proteinExistence type="predicted"/>